<comment type="caution">
    <text evidence="1">The sequence shown here is derived from an EMBL/GenBank/DDBJ whole genome shotgun (WGS) entry which is preliminary data.</text>
</comment>
<evidence type="ECO:0000313" key="1">
    <source>
        <dbReference type="EMBL" id="GBP94662.1"/>
    </source>
</evidence>
<dbReference type="EMBL" id="BGZK01002531">
    <property type="protein sequence ID" value="GBP94662.1"/>
    <property type="molecule type" value="Genomic_DNA"/>
</dbReference>
<accession>A0A4C2A4I6</accession>
<reference evidence="1 2" key="1">
    <citation type="journal article" date="2019" name="Commun. Biol.">
        <title>The bagworm genome reveals a unique fibroin gene that provides high tensile strength.</title>
        <authorList>
            <person name="Kono N."/>
            <person name="Nakamura H."/>
            <person name="Ohtoshi R."/>
            <person name="Tomita M."/>
            <person name="Numata K."/>
            <person name="Arakawa K."/>
        </authorList>
    </citation>
    <scope>NUCLEOTIDE SEQUENCE [LARGE SCALE GENOMIC DNA]</scope>
</reference>
<dbReference type="Proteomes" id="UP000299102">
    <property type="component" value="Unassembled WGS sequence"/>
</dbReference>
<protein>
    <submittedName>
        <fullName evidence="1">Uncharacterized protein</fullName>
    </submittedName>
</protein>
<proteinExistence type="predicted"/>
<sequence>MAINMSDYKCAHAPVRKLQAKCNDIGVRHRTLFAALASSRTAAAFAAPRIGCDSAQTQTGLALPEAASRAPLSSNARRLRNSQKKLAVAGVGGRWRRSGPSFVALASATRPFGRRFKALDRIALSTASLASGIRVFGDVDRAYGGHLFVFHLERAGRRARVAPAREGPPTASIFRSSEDDSQAARACGRRKRLRFYFYDNAAAGDYDQHRGSGRGRVTRRVTAARVPTNTLLNNTVLSERSRRPHTDRSIGVCNRYSGSCVSQIFMMYAIRFICYPSLALRGLRAGEVGRALSAATTFVGKVYCSP</sequence>
<dbReference type="AlphaFoldDB" id="A0A4C2A4I6"/>
<gene>
    <name evidence="1" type="ORF">EVAR_66346_1</name>
</gene>
<name>A0A4C2A4I6_EUMVA</name>
<organism evidence="1 2">
    <name type="scientific">Eumeta variegata</name>
    <name type="common">Bagworm moth</name>
    <name type="synonym">Eumeta japonica</name>
    <dbReference type="NCBI Taxonomy" id="151549"/>
    <lineage>
        <taxon>Eukaryota</taxon>
        <taxon>Metazoa</taxon>
        <taxon>Ecdysozoa</taxon>
        <taxon>Arthropoda</taxon>
        <taxon>Hexapoda</taxon>
        <taxon>Insecta</taxon>
        <taxon>Pterygota</taxon>
        <taxon>Neoptera</taxon>
        <taxon>Endopterygota</taxon>
        <taxon>Lepidoptera</taxon>
        <taxon>Glossata</taxon>
        <taxon>Ditrysia</taxon>
        <taxon>Tineoidea</taxon>
        <taxon>Psychidae</taxon>
        <taxon>Oiketicinae</taxon>
        <taxon>Eumeta</taxon>
    </lineage>
</organism>
<keyword evidence="2" id="KW-1185">Reference proteome</keyword>
<evidence type="ECO:0000313" key="2">
    <source>
        <dbReference type="Proteomes" id="UP000299102"/>
    </source>
</evidence>